<dbReference type="AlphaFoldDB" id="A0A6J7KG65"/>
<dbReference type="EMBL" id="CAFBPU010000005">
    <property type="protein sequence ID" value="CAB5022170.1"/>
    <property type="molecule type" value="Genomic_DNA"/>
</dbReference>
<proteinExistence type="predicted"/>
<reference evidence="3" key="1">
    <citation type="submission" date="2020-05" db="EMBL/GenBank/DDBJ databases">
        <authorList>
            <person name="Chiriac C."/>
            <person name="Salcher M."/>
            <person name="Ghai R."/>
            <person name="Kavagutti S V."/>
        </authorList>
    </citation>
    <scope>NUCLEOTIDE SEQUENCE</scope>
</reference>
<dbReference type="EMBL" id="CAFBND010000092">
    <property type="protein sequence ID" value="CAB4953142.1"/>
    <property type="molecule type" value="Genomic_DNA"/>
</dbReference>
<name>A0A6J7KG65_9ZZZZ</name>
<organism evidence="3">
    <name type="scientific">freshwater metagenome</name>
    <dbReference type="NCBI Taxonomy" id="449393"/>
    <lineage>
        <taxon>unclassified sequences</taxon>
        <taxon>metagenomes</taxon>
        <taxon>ecological metagenomes</taxon>
    </lineage>
</organism>
<feature type="domain" description="UPF0547" evidence="1">
    <location>
        <begin position="100"/>
        <end position="125"/>
    </location>
</feature>
<protein>
    <submittedName>
        <fullName evidence="3">Unannotated protein</fullName>
    </submittedName>
</protein>
<dbReference type="Pfam" id="PF10571">
    <property type="entry name" value="UPF0547"/>
    <property type="match status" value="1"/>
</dbReference>
<sequence length="126" mass="13934">MERATDLQRAQEALAAGQHKSALREGWRAVGVGLRQRDSATINATLEIALMVAAASEGKVHGDAEMLAIYCRNCLDSTGRVIESQSILDRLSFRRKSSRRQCPDCAEEIAAEARLCRFCGYRFDSV</sequence>
<evidence type="ECO:0000313" key="3">
    <source>
        <dbReference type="EMBL" id="CAB4953142.1"/>
    </source>
</evidence>
<evidence type="ECO:0000259" key="1">
    <source>
        <dbReference type="Pfam" id="PF10571"/>
    </source>
</evidence>
<accession>A0A6J7KG65</accession>
<dbReference type="EMBL" id="CAFBIZ010000001">
    <property type="protein sequence ID" value="CAB4845837.1"/>
    <property type="molecule type" value="Genomic_DNA"/>
</dbReference>
<gene>
    <name evidence="2" type="ORF">UFOPK3268_00008</name>
    <name evidence="3" type="ORF">UFOPK3752_01789</name>
    <name evidence="4" type="ORF">UFOPK4150_00315</name>
</gene>
<evidence type="ECO:0000313" key="2">
    <source>
        <dbReference type="EMBL" id="CAB4845837.1"/>
    </source>
</evidence>
<evidence type="ECO:0000313" key="4">
    <source>
        <dbReference type="EMBL" id="CAB5022170.1"/>
    </source>
</evidence>
<dbReference type="InterPro" id="IPR018886">
    <property type="entry name" value="UPF0547"/>
</dbReference>